<sequence length="72" mass="8065">MACAKDLELIALRELRSLPGGEHVCHVEINPSGTDWTLVPVMRDGADGAQVLISAKTTELRLKQRYSVRFDW</sequence>
<accession>A0A6P1BMN7</accession>
<reference evidence="1 2" key="1">
    <citation type="journal article" date="2020" name="Arch. Microbiol.">
        <title>Bradyrhizobium uaiense sp. nov., a new highly efficient cowpea symbiont.</title>
        <authorList>
            <person name="Cabral Michel D."/>
            <person name="Azarias Guimaraes A."/>
            <person name="Martins da Costa E."/>
            <person name="Soares de Carvalho T."/>
            <person name="Balsanelli E."/>
            <person name="Willems A."/>
            <person name="Maltempi de Souza E."/>
            <person name="de Souza Moreira F.M."/>
        </authorList>
    </citation>
    <scope>NUCLEOTIDE SEQUENCE [LARGE SCALE GENOMIC DNA]</scope>
    <source>
        <strain evidence="1 2">UFLA 03-164</strain>
    </source>
</reference>
<evidence type="ECO:0000313" key="2">
    <source>
        <dbReference type="Proteomes" id="UP000468531"/>
    </source>
</evidence>
<dbReference type="EMBL" id="VKHP01000144">
    <property type="protein sequence ID" value="NEU99756.1"/>
    <property type="molecule type" value="Genomic_DNA"/>
</dbReference>
<dbReference type="Proteomes" id="UP000468531">
    <property type="component" value="Unassembled WGS sequence"/>
</dbReference>
<organism evidence="1 2">
    <name type="scientific">Bradyrhizobium uaiense</name>
    <dbReference type="NCBI Taxonomy" id="2594946"/>
    <lineage>
        <taxon>Bacteria</taxon>
        <taxon>Pseudomonadati</taxon>
        <taxon>Pseudomonadota</taxon>
        <taxon>Alphaproteobacteria</taxon>
        <taxon>Hyphomicrobiales</taxon>
        <taxon>Nitrobacteraceae</taxon>
        <taxon>Bradyrhizobium</taxon>
    </lineage>
</organism>
<dbReference type="AlphaFoldDB" id="A0A6P1BMN7"/>
<keyword evidence="2" id="KW-1185">Reference proteome</keyword>
<comment type="caution">
    <text evidence="1">The sequence shown here is derived from an EMBL/GenBank/DDBJ whole genome shotgun (WGS) entry which is preliminary data.</text>
</comment>
<evidence type="ECO:0000313" key="1">
    <source>
        <dbReference type="EMBL" id="NEU99756.1"/>
    </source>
</evidence>
<protein>
    <submittedName>
        <fullName evidence="1">Uncharacterized protein</fullName>
    </submittedName>
</protein>
<name>A0A6P1BMN7_9BRAD</name>
<proteinExistence type="predicted"/>
<gene>
    <name evidence="1" type="ORF">FNJ47_29045</name>
</gene>